<dbReference type="OrthoDB" id="9776313at2"/>
<dbReference type="PANTHER" id="PTHR12126:SF11">
    <property type="entry name" value="NADH DEHYDROGENASE [UBIQUINONE] 1 ALPHA SUBCOMPLEX SUBUNIT 9, MITOCHONDRIAL"/>
    <property type="match status" value="1"/>
</dbReference>
<evidence type="ECO:0000313" key="3">
    <source>
        <dbReference type="EMBL" id="TXL73184.1"/>
    </source>
</evidence>
<dbReference type="CDD" id="cd05271">
    <property type="entry name" value="NDUFA9_like_SDR_a"/>
    <property type="match status" value="1"/>
</dbReference>
<dbReference type="SUPFAM" id="SSF51735">
    <property type="entry name" value="NAD(P)-binding Rossmann-fold domains"/>
    <property type="match status" value="1"/>
</dbReference>
<dbReference type="AlphaFoldDB" id="A0A5C8PHM5"/>
<dbReference type="Gene3D" id="3.40.50.720">
    <property type="entry name" value="NAD(P)-binding Rossmann-like Domain"/>
    <property type="match status" value="1"/>
</dbReference>
<proteinExistence type="predicted"/>
<reference evidence="3 4" key="1">
    <citation type="submission" date="2019-06" db="EMBL/GenBank/DDBJ databases">
        <title>New taxonomy in bacterial strain CC-CFT640, isolated from vineyard.</title>
        <authorList>
            <person name="Lin S.-Y."/>
            <person name="Tsai C.-F."/>
            <person name="Young C.-C."/>
        </authorList>
    </citation>
    <scope>NUCLEOTIDE SEQUENCE [LARGE SCALE GENOMIC DNA]</scope>
    <source>
        <strain evidence="3 4">CC-CFT640</strain>
    </source>
</reference>
<dbReference type="GO" id="GO:0044877">
    <property type="term" value="F:protein-containing complex binding"/>
    <property type="evidence" value="ECO:0007669"/>
    <property type="project" value="TreeGrafter"/>
</dbReference>
<organism evidence="3 4">
    <name type="scientific">Vineibacter terrae</name>
    <dbReference type="NCBI Taxonomy" id="2586908"/>
    <lineage>
        <taxon>Bacteria</taxon>
        <taxon>Pseudomonadati</taxon>
        <taxon>Pseudomonadota</taxon>
        <taxon>Alphaproteobacteria</taxon>
        <taxon>Hyphomicrobiales</taxon>
        <taxon>Vineibacter</taxon>
    </lineage>
</organism>
<accession>A0A5C8PHM5</accession>
<gene>
    <name evidence="3" type="ORF">FHP25_22420</name>
</gene>
<protein>
    <submittedName>
        <fullName evidence="3">Complex I NDUFA9 subunit family protein</fullName>
    </submittedName>
</protein>
<dbReference type="PANTHER" id="PTHR12126">
    <property type="entry name" value="NADH-UBIQUINONE OXIDOREDUCTASE 39 KDA SUBUNIT-RELATED"/>
    <property type="match status" value="1"/>
</dbReference>
<feature type="domain" description="NAD(P)-binding" evidence="2">
    <location>
        <begin position="83"/>
        <end position="196"/>
    </location>
</feature>
<evidence type="ECO:0000256" key="1">
    <source>
        <dbReference type="SAM" id="MobiDB-lite"/>
    </source>
</evidence>
<dbReference type="Pfam" id="PF13460">
    <property type="entry name" value="NAD_binding_10"/>
    <property type="match status" value="1"/>
</dbReference>
<sequence>MSPSKGGPTGHAADTASFSATPTATCWSWQRRGSGRYTDSTGTCGAGHRDATGPPSTNDRQTAMAERQVNALQHRRPRITIFGGTGFLGQRIVRHLLRRGFPVRVAVRRAQRVHEIFGTAGGALEGMDVDVHNERRIDAALAGAGGVVNAVSLYRERGQHTFASVHVDAAERIALRAREQGISRLVHISGIGADPDSGSAYIRARGVGEIVVSETLASATVLRPAVMFAPDDAFLTTIVGLLKILPVYPLFGRGRTRLQPVHVENIGEAVAAMLEDPASAGRTYDVGGPEVFTYAALVRTIAAEIGRRPLLLPLSYRLWFGLARVSILLPNPPLSRSQVELVQIDTVAASGMPTLEAFDIAPLGIRETVREIVRHVPRAGGLKRA</sequence>
<dbReference type="EMBL" id="VDUZ01000027">
    <property type="protein sequence ID" value="TXL73184.1"/>
    <property type="molecule type" value="Genomic_DNA"/>
</dbReference>
<dbReference type="InterPro" id="IPR036291">
    <property type="entry name" value="NAD(P)-bd_dom_sf"/>
</dbReference>
<keyword evidence="4" id="KW-1185">Reference proteome</keyword>
<dbReference type="Proteomes" id="UP000321638">
    <property type="component" value="Unassembled WGS sequence"/>
</dbReference>
<name>A0A5C8PHM5_9HYPH</name>
<comment type="caution">
    <text evidence="3">The sequence shown here is derived from an EMBL/GenBank/DDBJ whole genome shotgun (WGS) entry which is preliminary data.</text>
</comment>
<dbReference type="InterPro" id="IPR016040">
    <property type="entry name" value="NAD(P)-bd_dom"/>
</dbReference>
<feature type="region of interest" description="Disordered" evidence="1">
    <location>
        <begin position="35"/>
        <end position="61"/>
    </location>
</feature>
<dbReference type="InterPro" id="IPR051207">
    <property type="entry name" value="ComplexI_NDUFA9_subunit"/>
</dbReference>
<evidence type="ECO:0000313" key="4">
    <source>
        <dbReference type="Proteomes" id="UP000321638"/>
    </source>
</evidence>
<evidence type="ECO:0000259" key="2">
    <source>
        <dbReference type="Pfam" id="PF13460"/>
    </source>
</evidence>